<dbReference type="KEGG" id="tng:GSTEN00030953G001"/>
<dbReference type="GO" id="GO:0019448">
    <property type="term" value="P:L-cysteine catabolic process"/>
    <property type="evidence" value="ECO:0007669"/>
    <property type="project" value="TreeGrafter"/>
</dbReference>
<comment type="caution">
    <text evidence="12">The sequence shown here is derived from an EMBL/GenBank/DDBJ whole genome shotgun (WGS) entry which is preliminary data.</text>
</comment>
<keyword evidence="4 11" id="KW-0479">Metal-binding</keyword>
<dbReference type="Gene3D" id="2.60.120.10">
    <property type="entry name" value="Jelly Rolls"/>
    <property type="match status" value="1"/>
</dbReference>
<dbReference type="GO" id="GO:0017172">
    <property type="term" value="F:cysteine dioxygenase activity"/>
    <property type="evidence" value="ECO:0007669"/>
    <property type="project" value="UniProtKB-UniRule"/>
</dbReference>
<dbReference type="UniPathway" id="UPA00012">
    <property type="reaction ID" value="UER00537"/>
</dbReference>
<dbReference type="GO" id="GO:0042412">
    <property type="term" value="P:taurine biosynthetic process"/>
    <property type="evidence" value="ECO:0007669"/>
    <property type="project" value="UniProtKB-UniRule"/>
</dbReference>
<keyword evidence="7 11" id="KW-0560">Oxidoreductase</keyword>
<comment type="cofactor">
    <cofactor evidence="11">
        <name>Fe cation</name>
        <dbReference type="ChEBI" id="CHEBI:24875"/>
    </cofactor>
    <text evidence="11">Binds 1 Fe cation per subunit.</text>
</comment>
<comment type="pathway">
    <text evidence="2 11">Organosulfur biosynthesis; taurine biosynthesis; hypotaurine from L-cysteine: step 1/2.</text>
</comment>
<organism evidence="12">
    <name type="scientific">Tetraodon nigroviridis</name>
    <name type="common">Spotted green pufferfish</name>
    <name type="synonym">Chelonodon nigroviridis</name>
    <dbReference type="NCBI Taxonomy" id="99883"/>
    <lineage>
        <taxon>Eukaryota</taxon>
        <taxon>Metazoa</taxon>
        <taxon>Chordata</taxon>
        <taxon>Craniata</taxon>
        <taxon>Vertebrata</taxon>
        <taxon>Euteleostomi</taxon>
        <taxon>Actinopterygii</taxon>
        <taxon>Neopterygii</taxon>
        <taxon>Teleostei</taxon>
        <taxon>Neoteleostei</taxon>
        <taxon>Acanthomorphata</taxon>
        <taxon>Eupercaria</taxon>
        <taxon>Tetraodontiformes</taxon>
        <taxon>Tetradontoidea</taxon>
        <taxon>Tetraodontidae</taxon>
        <taxon>Tetraodon</taxon>
    </lineage>
</organism>
<evidence type="ECO:0000256" key="9">
    <source>
        <dbReference type="ARBA" id="ARBA00024284"/>
    </source>
</evidence>
<name>Q4RPS4_TETNG</name>
<evidence type="ECO:0000256" key="11">
    <source>
        <dbReference type="RuleBase" id="RU366010"/>
    </source>
</evidence>
<evidence type="ECO:0000256" key="3">
    <source>
        <dbReference type="ARBA" id="ARBA00006622"/>
    </source>
</evidence>
<comment type="cofactor">
    <cofactor evidence="1">
        <name>Ni(2+)</name>
        <dbReference type="ChEBI" id="CHEBI:49786"/>
    </cofactor>
</comment>
<evidence type="ECO:0000256" key="1">
    <source>
        <dbReference type="ARBA" id="ARBA00001967"/>
    </source>
</evidence>
<accession>Q4RPS4</accession>
<gene>
    <name evidence="12" type="ORF">GSTENG00030953001</name>
</gene>
<keyword evidence="5" id="KW-0883">Thioether bond</keyword>
<keyword evidence="8 11" id="KW-0408">Iron</keyword>
<feature type="non-terminal residue" evidence="12">
    <location>
        <position position="1"/>
    </location>
</feature>
<dbReference type="AlphaFoldDB" id="Q4RPS4"/>
<dbReference type="Pfam" id="PF05995">
    <property type="entry name" value="CDO_I"/>
    <property type="match status" value="1"/>
</dbReference>
<evidence type="ECO:0000256" key="8">
    <source>
        <dbReference type="ARBA" id="ARBA00023004"/>
    </source>
</evidence>
<dbReference type="PANTHER" id="PTHR12918:SF1">
    <property type="entry name" value="CYSTEINE DIOXYGENASE TYPE 1"/>
    <property type="match status" value="1"/>
</dbReference>
<evidence type="ECO:0000256" key="10">
    <source>
        <dbReference type="ARBA" id="ARBA00033725"/>
    </source>
</evidence>
<evidence type="ECO:0000256" key="6">
    <source>
        <dbReference type="ARBA" id="ARBA00022964"/>
    </source>
</evidence>
<dbReference type="GO" id="GO:0008198">
    <property type="term" value="F:ferrous iron binding"/>
    <property type="evidence" value="ECO:0007669"/>
    <property type="project" value="TreeGrafter"/>
</dbReference>
<reference evidence="12" key="1">
    <citation type="journal article" date="2004" name="Nature">
        <title>Genome duplication in the teleost fish Tetraodon nigroviridis reveals the early vertebrate proto-karyotype.</title>
        <authorList>
            <person name="Jaillon O."/>
            <person name="Aury J.-M."/>
            <person name="Brunet F."/>
            <person name="Petit J.-L."/>
            <person name="Stange-Thomann N."/>
            <person name="Mauceli E."/>
            <person name="Bouneau L."/>
            <person name="Fischer C."/>
            <person name="Ozouf-Costaz C."/>
            <person name="Bernot A."/>
            <person name="Nicaud S."/>
            <person name="Jaffe D."/>
            <person name="Fisher S."/>
            <person name="Lutfalla G."/>
            <person name="Dossat C."/>
            <person name="Segurens B."/>
            <person name="Dasilva C."/>
            <person name="Salanoubat M."/>
            <person name="Levy M."/>
            <person name="Boudet N."/>
            <person name="Castellano S."/>
            <person name="Anthouard V."/>
            <person name="Jubin C."/>
            <person name="Castelli V."/>
            <person name="Katinka M."/>
            <person name="Vacherie B."/>
            <person name="Biemont C."/>
            <person name="Skalli Z."/>
            <person name="Cattolico L."/>
            <person name="Poulain J."/>
            <person name="De Berardinis V."/>
            <person name="Cruaud C."/>
            <person name="Duprat S."/>
            <person name="Brottier P."/>
            <person name="Coutanceau J.-P."/>
            <person name="Gouzy J."/>
            <person name="Parra G."/>
            <person name="Lardier G."/>
            <person name="Chapple C."/>
            <person name="McKernan K.J."/>
            <person name="McEwan P."/>
            <person name="Bosak S."/>
            <person name="Kellis M."/>
            <person name="Volff J.-N."/>
            <person name="Guigo R."/>
            <person name="Zody M.C."/>
            <person name="Mesirov J."/>
            <person name="Lindblad-Toh K."/>
            <person name="Birren B."/>
            <person name="Nusbaum C."/>
            <person name="Kahn D."/>
            <person name="Robinson-Rechavi M."/>
            <person name="Laudet V."/>
            <person name="Schachter V."/>
            <person name="Quetier F."/>
            <person name="Saurin W."/>
            <person name="Scarpelli C."/>
            <person name="Wincker P."/>
            <person name="Lander E.S."/>
            <person name="Weissenbach J."/>
            <person name="Roest Crollius H."/>
        </authorList>
    </citation>
    <scope>NUCLEOTIDE SEQUENCE [LARGE SCALE GENOMIC DNA]</scope>
</reference>
<dbReference type="EC" id="1.13.11.20" evidence="11"/>
<keyword evidence="6 11" id="KW-0223">Dioxygenase</keyword>
<dbReference type="PANTHER" id="PTHR12918">
    <property type="entry name" value="CYSTEINE DIOXYGENASE"/>
    <property type="match status" value="1"/>
</dbReference>
<comment type="catalytic activity">
    <reaction evidence="9">
        <text>L-cysteine + O2 = 3-sulfino-L-alanine + H(+)</text>
        <dbReference type="Rhea" id="RHEA:20441"/>
        <dbReference type="ChEBI" id="CHEBI:15378"/>
        <dbReference type="ChEBI" id="CHEBI:15379"/>
        <dbReference type="ChEBI" id="CHEBI:35235"/>
        <dbReference type="ChEBI" id="CHEBI:61085"/>
        <dbReference type="EC" id="1.13.11.20"/>
    </reaction>
    <physiologicalReaction direction="left-to-right" evidence="9">
        <dbReference type="Rhea" id="RHEA:20442"/>
    </physiologicalReaction>
</comment>
<dbReference type="SUPFAM" id="SSF51182">
    <property type="entry name" value="RmlC-like cupins"/>
    <property type="match status" value="1"/>
</dbReference>
<evidence type="ECO:0000256" key="2">
    <source>
        <dbReference type="ARBA" id="ARBA00004759"/>
    </source>
</evidence>
<dbReference type="InterPro" id="IPR014710">
    <property type="entry name" value="RmlC-like_jellyroll"/>
</dbReference>
<evidence type="ECO:0000256" key="4">
    <source>
        <dbReference type="ARBA" id="ARBA00022723"/>
    </source>
</evidence>
<sequence>DMEQTEVAKPESLDDLIRILHNIFESDSINVEEVQNIMESYESNPQDWLKYAKFDQYRYTRNLVDEGNGKFNLMILFWGEAIAAASTTTRTPTVS</sequence>
<dbReference type="EMBL" id="CAAE01015007">
    <property type="protein sequence ID" value="CAG09608.1"/>
    <property type="molecule type" value="Genomic_DNA"/>
</dbReference>
<dbReference type="OrthoDB" id="543511at2759"/>
<evidence type="ECO:0000313" key="12">
    <source>
        <dbReference type="EMBL" id="CAG09608.1"/>
    </source>
</evidence>
<comment type="similarity">
    <text evidence="3 11">Belongs to the cysteine dioxygenase family.</text>
</comment>
<evidence type="ECO:0000256" key="7">
    <source>
        <dbReference type="ARBA" id="ARBA00023002"/>
    </source>
</evidence>
<proteinExistence type="inferred from homology"/>
<reference evidence="12" key="2">
    <citation type="submission" date="2004-02" db="EMBL/GenBank/DDBJ databases">
        <authorList>
            <consortium name="Genoscope"/>
            <consortium name="Whitehead Institute Centre for Genome Research"/>
        </authorList>
    </citation>
    <scope>NUCLEOTIDE SEQUENCE</scope>
</reference>
<protein>
    <recommendedName>
        <fullName evidence="11">Cysteine dioxygenase</fullName>
        <ecNumber evidence="11">1.13.11.20</ecNumber>
    </recommendedName>
</protein>
<dbReference type="InterPro" id="IPR010300">
    <property type="entry name" value="CDO_1"/>
</dbReference>
<comment type="function">
    <text evidence="10">Catalyzes the oxidation of cysteine to cysteine sulfinic acid with addition of molecular dioxygen.</text>
</comment>
<dbReference type="InterPro" id="IPR011051">
    <property type="entry name" value="RmlC_Cupin_sf"/>
</dbReference>
<evidence type="ECO:0000256" key="5">
    <source>
        <dbReference type="ARBA" id="ARBA00022784"/>
    </source>
</evidence>